<accession>A0AC34QS86</accession>
<organism evidence="1 2">
    <name type="scientific">Panagrolaimus sp. JU765</name>
    <dbReference type="NCBI Taxonomy" id="591449"/>
    <lineage>
        <taxon>Eukaryota</taxon>
        <taxon>Metazoa</taxon>
        <taxon>Ecdysozoa</taxon>
        <taxon>Nematoda</taxon>
        <taxon>Chromadorea</taxon>
        <taxon>Rhabditida</taxon>
        <taxon>Tylenchina</taxon>
        <taxon>Panagrolaimomorpha</taxon>
        <taxon>Panagrolaimoidea</taxon>
        <taxon>Panagrolaimidae</taxon>
        <taxon>Panagrolaimus</taxon>
    </lineage>
</organism>
<dbReference type="Proteomes" id="UP000887576">
    <property type="component" value="Unplaced"/>
</dbReference>
<reference evidence="2" key="1">
    <citation type="submission" date="2022-11" db="UniProtKB">
        <authorList>
            <consortium name="WormBaseParasite"/>
        </authorList>
    </citation>
    <scope>IDENTIFICATION</scope>
</reference>
<proteinExistence type="predicted"/>
<name>A0AC34QS86_9BILA</name>
<dbReference type="WBParaSite" id="JU765_v2.g18799.t1">
    <property type="protein sequence ID" value="JU765_v2.g18799.t1"/>
    <property type="gene ID" value="JU765_v2.g18799"/>
</dbReference>
<evidence type="ECO:0000313" key="1">
    <source>
        <dbReference type="Proteomes" id="UP000887576"/>
    </source>
</evidence>
<sequence length="280" mass="31450">MPASITFNSVPQVIIVPGQDFSLNVSGQMPSDLSGNNVKEINPLPMMEVEKIPPKTNEPAKSENVDALVLKDQVFTQGLKTVLTNHQTMALTWILIRENSFDRRGGVLADELGKPLSILALILAQKNSREFSDEINQQRTKAMEKRFENEKNLFPAFSTLIIAHDPLTWKNAIKKHVEPGKLKSDVFIGAQKEEKPNVLGKNDVVITTYRIVISDVKKEKSVLTKIGWERIIFDQADATKDRRNTYDASCQFSALARWAVSTDHSLRNLAFGQDDDQPFC</sequence>
<evidence type="ECO:0000313" key="2">
    <source>
        <dbReference type="WBParaSite" id="JU765_v2.g18799.t1"/>
    </source>
</evidence>
<protein>
    <submittedName>
        <fullName evidence="2">SNF2 N-terminal domain-containing protein</fullName>
    </submittedName>
</protein>